<organism evidence="4 5">
    <name type="scientific">Cymbomonas tetramitiformis</name>
    <dbReference type="NCBI Taxonomy" id="36881"/>
    <lineage>
        <taxon>Eukaryota</taxon>
        <taxon>Viridiplantae</taxon>
        <taxon>Chlorophyta</taxon>
        <taxon>Pyramimonadophyceae</taxon>
        <taxon>Pyramimonadales</taxon>
        <taxon>Pyramimonadaceae</taxon>
        <taxon>Cymbomonas</taxon>
    </lineage>
</organism>
<dbReference type="InterPro" id="IPR013519">
    <property type="entry name" value="Int_alpha_beta-p"/>
</dbReference>
<reference evidence="4 5" key="1">
    <citation type="journal article" date="2015" name="Genome Biol. Evol.">
        <title>Comparative Genomics of a Bacterivorous Green Alga Reveals Evolutionary Causalities and Consequences of Phago-Mixotrophic Mode of Nutrition.</title>
        <authorList>
            <person name="Burns J.A."/>
            <person name="Paasch A."/>
            <person name="Narechania A."/>
            <person name="Kim E."/>
        </authorList>
    </citation>
    <scope>NUCLEOTIDE SEQUENCE [LARGE SCALE GENOMIC DNA]</scope>
    <source>
        <strain evidence="4 5">PLY_AMNH</strain>
    </source>
</reference>
<keyword evidence="2" id="KW-0677">Repeat</keyword>
<dbReference type="Pfam" id="PF14312">
    <property type="entry name" value="FG-GAP_2"/>
    <property type="match status" value="6"/>
</dbReference>
<dbReference type="SMART" id="SM00191">
    <property type="entry name" value="Int_alpha"/>
    <property type="match status" value="2"/>
</dbReference>
<keyword evidence="3" id="KW-0325">Glycoprotein</keyword>
<dbReference type="InterPro" id="IPR013517">
    <property type="entry name" value="FG-GAP"/>
</dbReference>
<evidence type="ECO:0000256" key="1">
    <source>
        <dbReference type="ARBA" id="ARBA00022729"/>
    </source>
</evidence>
<dbReference type="Proteomes" id="UP001190700">
    <property type="component" value="Unassembled WGS sequence"/>
</dbReference>
<evidence type="ECO:0000256" key="2">
    <source>
        <dbReference type="ARBA" id="ARBA00022737"/>
    </source>
</evidence>
<dbReference type="PANTHER" id="PTHR36220">
    <property type="entry name" value="UNNAMED PRODUCT"/>
    <property type="match status" value="1"/>
</dbReference>
<dbReference type="SUPFAM" id="SSF75011">
    <property type="entry name" value="3-carboxy-cis,cis-mucoante lactonizing enzyme"/>
    <property type="match status" value="1"/>
</dbReference>
<accession>A0AAE0FBJ7</accession>
<gene>
    <name evidence="4" type="ORF">CYMTET_34504</name>
</gene>
<dbReference type="Gene3D" id="2.130.10.130">
    <property type="entry name" value="Integrin alpha, N-terminal"/>
    <property type="match status" value="1"/>
</dbReference>
<sequence length="366" mass="37900">MQKLTANDGSSGDRVGTIVALSGTHLVAEAEADDSYQGSVYVYNVAESGATFVLQKVTTHDGSSNVSFGTSVALTGTHLPVGANAEDSNRGSLYMYNVVDSRAVFVQKVTVNDNTSTFGAQVALSETHLVVGEPWDDQLGHGSGSVYVYSSSDARATLKQKITTYDGQCNEDFQDNIALSNTPIAVGAKGDGDLGYMSGSVYVYSVSDAEFTFVQKVTANDGSASDLFGACIALSETHLVVGAPYADDLGSASGSVYLYTVTDSGATFVQKITTKDGNSNYGISVALSGSRLVVGENSSQGSVHVYNVTDFGTTFVQKVTSNGGSSGDAFGVSVALSDTHLVVAVSLDDGLGSSSGFVYLARMFVT</sequence>
<comment type="caution">
    <text evidence="4">The sequence shown here is derived from an EMBL/GenBank/DDBJ whole genome shotgun (WGS) entry which is preliminary data.</text>
</comment>
<dbReference type="EMBL" id="LGRX02021736">
    <property type="protein sequence ID" value="KAK3256356.1"/>
    <property type="molecule type" value="Genomic_DNA"/>
</dbReference>
<dbReference type="AlphaFoldDB" id="A0AAE0FBJ7"/>
<protein>
    <submittedName>
        <fullName evidence="4">Uncharacterized protein</fullName>
    </submittedName>
</protein>
<dbReference type="InterPro" id="IPR028994">
    <property type="entry name" value="Integrin_alpha_N"/>
</dbReference>
<keyword evidence="5" id="KW-1185">Reference proteome</keyword>
<name>A0AAE0FBJ7_9CHLO</name>
<evidence type="ECO:0000313" key="5">
    <source>
        <dbReference type="Proteomes" id="UP001190700"/>
    </source>
</evidence>
<evidence type="ECO:0000313" key="4">
    <source>
        <dbReference type="EMBL" id="KAK3256356.1"/>
    </source>
</evidence>
<dbReference type="PANTHER" id="PTHR36220:SF1">
    <property type="entry name" value="GAMMA TUBULIN COMPLEX COMPONENT C-TERMINAL DOMAIN-CONTAINING PROTEIN"/>
    <property type="match status" value="1"/>
</dbReference>
<proteinExistence type="predicted"/>
<keyword evidence="1" id="KW-0732">Signal</keyword>
<evidence type="ECO:0000256" key="3">
    <source>
        <dbReference type="ARBA" id="ARBA00023180"/>
    </source>
</evidence>